<accession>A0ABW2ZBP1</accession>
<sequence length="416" mass="46671">MKKSLLFSLLLLFSSTVWAQFSGALPAYKIMPGGNWVKAKNYYLLTLLQNDKNVSALLRKDSVFNKIRDKKLSALTNALNNCKDGLCLPAALKFTDDEIGIVSDRLMSLYKPGNALDNLVKTHLIPSGTYILNHTEKPANLLVKAWEQDAKAVNFAIGVYAEGKKPNYPKIDSIAFEVNKKGYYILMYDCAREVEAAVKENGLFFDVPLTAALTYLEVNERENAADFEPMSTGANNLAAVKIKTTKWSAYPYSHILVPGAGPDNLTTPLSGEGMLRCKTAARAYFAGKAPFIVVSGGNVHPYKTKYNEAYEMRKYMADKLHVPAYAIIIEPHARHTTTNIRNDARLVFRYGMPFTKPGLIITDKYQNDFIVTMDKRCLTELNYVPYRLGKRVNETELEFYPLINSLQIDADEPMDP</sequence>
<evidence type="ECO:0000256" key="1">
    <source>
        <dbReference type="SAM" id="SignalP"/>
    </source>
</evidence>
<evidence type="ECO:0000259" key="2">
    <source>
        <dbReference type="Pfam" id="PF02698"/>
    </source>
</evidence>
<feature type="signal peptide" evidence="1">
    <location>
        <begin position="1"/>
        <end position="19"/>
    </location>
</feature>
<dbReference type="Proteomes" id="UP001597073">
    <property type="component" value="Unassembled WGS sequence"/>
</dbReference>
<dbReference type="Pfam" id="PF02698">
    <property type="entry name" value="DUF218"/>
    <property type="match status" value="1"/>
</dbReference>
<dbReference type="InterPro" id="IPR014729">
    <property type="entry name" value="Rossmann-like_a/b/a_fold"/>
</dbReference>
<keyword evidence="1" id="KW-0732">Signal</keyword>
<reference evidence="4" key="1">
    <citation type="journal article" date="2019" name="Int. J. Syst. Evol. Microbiol.">
        <title>The Global Catalogue of Microorganisms (GCM) 10K type strain sequencing project: providing services to taxonomists for standard genome sequencing and annotation.</title>
        <authorList>
            <consortium name="The Broad Institute Genomics Platform"/>
            <consortium name="The Broad Institute Genome Sequencing Center for Infectious Disease"/>
            <person name="Wu L."/>
            <person name="Ma J."/>
        </authorList>
    </citation>
    <scope>NUCLEOTIDE SEQUENCE [LARGE SCALE GENOMIC DNA]</scope>
    <source>
        <strain evidence="4">CCUG 60742</strain>
    </source>
</reference>
<proteinExistence type="predicted"/>
<dbReference type="InterPro" id="IPR003848">
    <property type="entry name" value="DUF218"/>
</dbReference>
<comment type="caution">
    <text evidence="3">The sequence shown here is derived from an EMBL/GenBank/DDBJ whole genome shotgun (WGS) entry which is preliminary data.</text>
</comment>
<gene>
    <name evidence="3" type="ORF">ACFQZI_00380</name>
</gene>
<feature type="domain" description="DUF218" evidence="2">
    <location>
        <begin position="255"/>
        <end position="366"/>
    </location>
</feature>
<dbReference type="RefSeq" id="WP_377137216.1">
    <property type="nucleotide sequence ID" value="NZ_JBHTIA010000002.1"/>
</dbReference>
<dbReference type="EMBL" id="JBHTIA010000002">
    <property type="protein sequence ID" value="MFD0763287.1"/>
    <property type="molecule type" value="Genomic_DNA"/>
</dbReference>
<dbReference type="CDD" id="cd06259">
    <property type="entry name" value="YdcF-like"/>
    <property type="match status" value="1"/>
</dbReference>
<feature type="chain" id="PRO_5045929096" evidence="1">
    <location>
        <begin position="20"/>
        <end position="416"/>
    </location>
</feature>
<evidence type="ECO:0000313" key="3">
    <source>
        <dbReference type="EMBL" id="MFD0763287.1"/>
    </source>
</evidence>
<organism evidence="3 4">
    <name type="scientific">Mucilaginibacter lutimaris</name>
    <dbReference type="NCBI Taxonomy" id="931629"/>
    <lineage>
        <taxon>Bacteria</taxon>
        <taxon>Pseudomonadati</taxon>
        <taxon>Bacteroidota</taxon>
        <taxon>Sphingobacteriia</taxon>
        <taxon>Sphingobacteriales</taxon>
        <taxon>Sphingobacteriaceae</taxon>
        <taxon>Mucilaginibacter</taxon>
    </lineage>
</organism>
<evidence type="ECO:0000313" key="4">
    <source>
        <dbReference type="Proteomes" id="UP001597073"/>
    </source>
</evidence>
<keyword evidence="4" id="KW-1185">Reference proteome</keyword>
<dbReference type="Gene3D" id="3.40.50.620">
    <property type="entry name" value="HUPs"/>
    <property type="match status" value="1"/>
</dbReference>
<name>A0ABW2ZBP1_9SPHI</name>
<protein>
    <submittedName>
        <fullName evidence="3">YdcF family protein</fullName>
    </submittedName>
</protein>